<dbReference type="Pfam" id="PF01546">
    <property type="entry name" value="Peptidase_M20"/>
    <property type="match status" value="1"/>
</dbReference>
<organism evidence="2 3">
    <name type="scientific">Mycobacterium kansasii</name>
    <dbReference type="NCBI Taxonomy" id="1768"/>
    <lineage>
        <taxon>Bacteria</taxon>
        <taxon>Bacillati</taxon>
        <taxon>Actinomycetota</taxon>
        <taxon>Actinomycetes</taxon>
        <taxon>Mycobacteriales</taxon>
        <taxon>Mycobacteriaceae</taxon>
        <taxon>Mycobacterium</taxon>
    </lineage>
</organism>
<dbReference type="Proteomes" id="UP000189229">
    <property type="component" value="Unassembled WGS sequence"/>
</dbReference>
<reference evidence="2 3" key="1">
    <citation type="submission" date="2017-02" db="EMBL/GenBank/DDBJ databases">
        <title>Complete genome sequences of Mycobacterium kansasii strains isolated from rhesus macaques.</title>
        <authorList>
            <person name="Panda A."/>
            <person name="Nagaraj S."/>
            <person name="Zhao X."/>
            <person name="Tettelin H."/>
            <person name="Detolla L.J."/>
        </authorList>
    </citation>
    <scope>NUCLEOTIDE SEQUENCE [LARGE SCALE GENOMIC DNA]</scope>
    <source>
        <strain evidence="2 3">11-3813</strain>
    </source>
</reference>
<dbReference type="Gene3D" id="3.30.70.360">
    <property type="match status" value="1"/>
</dbReference>
<dbReference type="SUPFAM" id="SSF53187">
    <property type="entry name" value="Zn-dependent exopeptidases"/>
    <property type="match status" value="1"/>
</dbReference>
<dbReference type="InterPro" id="IPR017439">
    <property type="entry name" value="Amidohydrolase"/>
</dbReference>
<dbReference type="PANTHER" id="PTHR11014">
    <property type="entry name" value="PEPTIDASE M20 FAMILY MEMBER"/>
    <property type="match status" value="1"/>
</dbReference>
<sequence>MSLVDSAESWLAAHYDDLVAWRRHIHRYPELGRQEYATTQFVAERLADAGLNPKVLPGGTGLTCDFGPEHQPRIALRADMDALPMAERTGAPYASTMPNVAHACGHDAHTAILLGTALALASVPELPVGVRLIFQAAEELMPGGAIDAIAAGALTGVSRIFALHCDPRLEVGKVAVRHGPITSAADSIEITLYSPGGHTSRPHLTADLVYGLGTLITGLPGVLSRRIDPRNCTVLVWGAVNAGVAANAIPQTGILSGTVRTASRQTWVDLEDIIRDAVDALLAPLAIEHTLQYHRGVPPVVNEDVSTRILTHAIEAVGPDVLADTRQSGGGEDFSWYLEEVPGPWRGWACGRATGRNWTCISRRSTSTSEPWPSGCGCWSTSSSRRRPSDPVLPDRLAQWTFHRMAGHIVLRPAAPGPAVVCRVGGTSLSAAPGGADPSRHAQRSRGCTMSPRFSDKPRCATELTLTVVVAPYPGVGR</sequence>
<evidence type="ECO:0000313" key="2">
    <source>
        <dbReference type="EMBL" id="OOK67775.1"/>
    </source>
</evidence>
<dbReference type="AlphaFoldDB" id="A0A1V3WLH9"/>
<dbReference type="InterPro" id="IPR036264">
    <property type="entry name" value="Bact_exopeptidase_dim_dom"/>
</dbReference>
<proteinExistence type="predicted"/>
<evidence type="ECO:0000313" key="3">
    <source>
        <dbReference type="Proteomes" id="UP000189229"/>
    </source>
</evidence>
<dbReference type="Gene3D" id="3.40.630.10">
    <property type="entry name" value="Zn peptidases"/>
    <property type="match status" value="1"/>
</dbReference>
<keyword evidence="2" id="KW-0378">Hydrolase</keyword>
<feature type="region of interest" description="Disordered" evidence="1">
    <location>
        <begin position="430"/>
        <end position="454"/>
    </location>
</feature>
<comment type="caution">
    <text evidence="2">The sequence shown here is derived from an EMBL/GenBank/DDBJ whole genome shotgun (WGS) entry which is preliminary data.</text>
</comment>
<dbReference type="SUPFAM" id="SSF55031">
    <property type="entry name" value="Bacterial exopeptidase dimerisation domain"/>
    <property type="match status" value="1"/>
</dbReference>
<dbReference type="PANTHER" id="PTHR11014:SF63">
    <property type="entry name" value="METALLOPEPTIDASE, PUTATIVE (AFU_ORTHOLOGUE AFUA_6G09600)-RELATED"/>
    <property type="match status" value="1"/>
</dbReference>
<dbReference type="EMBL" id="MVBM01000008">
    <property type="protein sequence ID" value="OOK67775.1"/>
    <property type="molecule type" value="Genomic_DNA"/>
</dbReference>
<dbReference type="GO" id="GO:0016787">
    <property type="term" value="F:hydrolase activity"/>
    <property type="evidence" value="ECO:0007669"/>
    <property type="project" value="UniProtKB-KW"/>
</dbReference>
<accession>A0A1V3WLH9</accession>
<name>A0A1V3WLH9_MYCKA</name>
<gene>
    <name evidence="2" type="ORF">BZL30_7538</name>
</gene>
<evidence type="ECO:0000256" key="1">
    <source>
        <dbReference type="SAM" id="MobiDB-lite"/>
    </source>
</evidence>
<dbReference type="InterPro" id="IPR002933">
    <property type="entry name" value="Peptidase_M20"/>
</dbReference>
<protein>
    <submittedName>
        <fullName evidence="2">Amidohydrolase family protein</fullName>
    </submittedName>
</protein>
<dbReference type="FunFam" id="3.30.70.360:FF:000018">
    <property type="entry name" value="N-acyl-L-amino acid amidohydrolase AmiA1"/>
    <property type="match status" value="1"/>
</dbReference>
<dbReference type="NCBIfam" id="TIGR01891">
    <property type="entry name" value="amidohydrolases"/>
    <property type="match status" value="1"/>
</dbReference>